<organism evidence="1 2">
    <name type="scientific">Dentiscutata erythropus</name>
    <dbReference type="NCBI Taxonomy" id="1348616"/>
    <lineage>
        <taxon>Eukaryota</taxon>
        <taxon>Fungi</taxon>
        <taxon>Fungi incertae sedis</taxon>
        <taxon>Mucoromycota</taxon>
        <taxon>Glomeromycotina</taxon>
        <taxon>Glomeromycetes</taxon>
        <taxon>Diversisporales</taxon>
        <taxon>Gigasporaceae</taxon>
        <taxon>Dentiscutata</taxon>
    </lineage>
</organism>
<dbReference type="OrthoDB" id="2158935at2759"/>
<gene>
    <name evidence="1" type="ORF">DERYTH_LOCUS11941</name>
</gene>
<keyword evidence="2" id="KW-1185">Reference proteome</keyword>
<reference evidence="1" key="1">
    <citation type="submission" date="2021-06" db="EMBL/GenBank/DDBJ databases">
        <authorList>
            <person name="Kallberg Y."/>
            <person name="Tangrot J."/>
            <person name="Rosling A."/>
        </authorList>
    </citation>
    <scope>NUCLEOTIDE SEQUENCE</scope>
    <source>
        <strain evidence="1">MA453B</strain>
    </source>
</reference>
<accession>A0A9N9EKY6</accession>
<evidence type="ECO:0000313" key="1">
    <source>
        <dbReference type="EMBL" id="CAG8683322.1"/>
    </source>
</evidence>
<proteinExistence type="predicted"/>
<dbReference type="Proteomes" id="UP000789405">
    <property type="component" value="Unassembled WGS sequence"/>
</dbReference>
<name>A0A9N9EKY6_9GLOM</name>
<dbReference type="EMBL" id="CAJVPY010007617">
    <property type="protein sequence ID" value="CAG8683322.1"/>
    <property type="molecule type" value="Genomic_DNA"/>
</dbReference>
<dbReference type="AlphaFoldDB" id="A0A9N9EKY6"/>
<comment type="caution">
    <text evidence="1">The sequence shown here is derived from an EMBL/GenBank/DDBJ whole genome shotgun (WGS) entry which is preliminary data.</text>
</comment>
<protein>
    <submittedName>
        <fullName evidence="1">4589_t:CDS:1</fullName>
    </submittedName>
</protein>
<sequence>MVEEKNKVVKLARRTSNSHAAWHYSLDLTMLGHWVKKFSQTPSSSSQKNIQSIGSGHHALFPEEESQLFEWIIDVCQNGFAVTYSNIKFKMAEILDNSTKKNQR</sequence>
<evidence type="ECO:0000313" key="2">
    <source>
        <dbReference type="Proteomes" id="UP000789405"/>
    </source>
</evidence>